<protein>
    <submittedName>
        <fullName evidence="1">Uncharacterized protein</fullName>
    </submittedName>
</protein>
<gene>
    <name evidence="1" type="ORF">S01H1_82313</name>
</gene>
<dbReference type="EMBL" id="BARS01055791">
    <property type="protein sequence ID" value="GAG48997.1"/>
    <property type="molecule type" value="Genomic_DNA"/>
</dbReference>
<organism evidence="1">
    <name type="scientific">marine sediment metagenome</name>
    <dbReference type="NCBI Taxonomy" id="412755"/>
    <lineage>
        <taxon>unclassified sequences</taxon>
        <taxon>metagenomes</taxon>
        <taxon>ecological metagenomes</taxon>
    </lineage>
</organism>
<sequence length="50" mass="5813">MPLERLSDNVILRRQPKNLEILRATQDDNYTLRGVYPELVEGLRMTKAGK</sequence>
<name>X0YQ49_9ZZZZ</name>
<evidence type="ECO:0000313" key="1">
    <source>
        <dbReference type="EMBL" id="GAG48997.1"/>
    </source>
</evidence>
<proteinExistence type="predicted"/>
<dbReference type="AlphaFoldDB" id="X0YQ49"/>
<reference evidence="1" key="1">
    <citation type="journal article" date="2014" name="Front. Microbiol.">
        <title>High frequency of phylogenetically diverse reductive dehalogenase-homologous genes in deep subseafloor sedimentary metagenomes.</title>
        <authorList>
            <person name="Kawai M."/>
            <person name="Futagami T."/>
            <person name="Toyoda A."/>
            <person name="Takaki Y."/>
            <person name="Nishi S."/>
            <person name="Hori S."/>
            <person name="Arai W."/>
            <person name="Tsubouchi T."/>
            <person name="Morono Y."/>
            <person name="Uchiyama I."/>
            <person name="Ito T."/>
            <person name="Fujiyama A."/>
            <person name="Inagaki F."/>
            <person name="Takami H."/>
        </authorList>
    </citation>
    <scope>NUCLEOTIDE SEQUENCE</scope>
    <source>
        <strain evidence="1">Expedition CK06-06</strain>
    </source>
</reference>
<comment type="caution">
    <text evidence="1">The sequence shown here is derived from an EMBL/GenBank/DDBJ whole genome shotgun (WGS) entry which is preliminary data.</text>
</comment>
<accession>X0YQ49</accession>